<protein>
    <submittedName>
        <fullName evidence="2">Uncharacterized protein</fullName>
    </submittedName>
</protein>
<comment type="caution">
    <text evidence="2">The sequence shown here is derived from an EMBL/GenBank/DDBJ whole genome shotgun (WGS) entry which is preliminary data.</text>
</comment>
<evidence type="ECO:0000313" key="3">
    <source>
        <dbReference type="Proteomes" id="UP001165065"/>
    </source>
</evidence>
<dbReference type="OrthoDB" id="10377992at2759"/>
<accession>A0A9W7G332</accession>
<sequence length="158" mass="17635">MSFEVHDYNVGQHLFRSIDSIPFPCVVLAVQPNNSYRVRYLDDGNIEDRVGGEELERPPKGWKWEGEIKDKPDVITAERADDIPDFGGQEVQEDEKVHDKAVKVVVHGEDDMEPQLPPSMPSSPDRLGESKEDGKEGEAVVVRGGGLRALRGIKNTRS</sequence>
<organism evidence="2 3">
    <name type="scientific">Triparma columacea</name>
    <dbReference type="NCBI Taxonomy" id="722753"/>
    <lineage>
        <taxon>Eukaryota</taxon>
        <taxon>Sar</taxon>
        <taxon>Stramenopiles</taxon>
        <taxon>Ochrophyta</taxon>
        <taxon>Bolidophyceae</taxon>
        <taxon>Parmales</taxon>
        <taxon>Triparmaceae</taxon>
        <taxon>Triparma</taxon>
    </lineage>
</organism>
<feature type="region of interest" description="Disordered" evidence="1">
    <location>
        <begin position="107"/>
        <end position="139"/>
    </location>
</feature>
<dbReference type="EMBL" id="BRYA01000006">
    <property type="protein sequence ID" value="GMI31160.1"/>
    <property type="molecule type" value="Genomic_DNA"/>
</dbReference>
<feature type="compositionally biased region" description="Basic and acidic residues" evidence="1">
    <location>
        <begin position="126"/>
        <end position="138"/>
    </location>
</feature>
<name>A0A9W7G332_9STRA</name>
<dbReference type="AlphaFoldDB" id="A0A9W7G332"/>
<reference evidence="3" key="1">
    <citation type="journal article" date="2023" name="Commun. Biol.">
        <title>Genome analysis of Parmales, the sister group of diatoms, reveals the evolutionary specialization of diatoms from phago-mixotrophs to photoautotrophs.</title>
        <authorList>
            <person name="Ban H."/>
            <person name="Sato S."/>
            <person name="Yoshikawa S."/>
            <person name="Yamada K."/>
            <person name="Nakamura Y."/>
            <person name="Ichinomiya M."/>
            <person name="Sato N."/>
            <person name="Blanc-Mathieu R."/>
            <person name="Endo H."/>
            <person name="Kuwata A."/>
            <person name="Ogata H."/>
        </authorList>
    </citation>
    <scope>NUCLEOTIDE SEQUENCE [LARGE SCALE GENOMIC DNA]</scope>
</reference>
<evidence type="ECO:0000313" key="2">
    <source>
        <dbReference type="EMBL" id="GMI31160.1"/>
    </source>
</evidence>
<keyword evidence="3" id="KW-1185">Reference proteome</keyword>
<evidence type="ECO:0000256" key="1">
    <source>
        <dbReference type="SAM" id="MobiDB-lite"/>
    </source>
</evidence>
<gene>
    <name evidence="2" type="ORF">TrCOL_g11806</name>
</gene>
<dbReference type="Proteomes" id="UP001165065">
    <property type="component" value="Unassembled WGS sequence"/>
</dbReference>
<proteinExistence type="predicted"/>